<comment type="function">
    <text evidence="8">Also involved in hydrogenase metallocenter assembly, probably by participating in the nickel insertion step. This function in hydrogenase biosynthesis requires chaperone activity and the presence of the metal-binding domain, but not PPIase activity.</text>
</comment>
<evidence type="ECO:0000256" key="4">
    <source>
        <dbReference type="ARBA" id="ARBA00022490"/>
    </source>
</evidence>
<dbReference type="GO" id="GO:0005737">
    <property type="term" value="C:cytoplasm"/>
    <property type="evidence" value="ECO:0007669"/>
    <property type="project" value="UniProtKB-SubCell"/>
</dbReference>
<keyword evidence="6" id="KW-0143">Chaperone</keyword>
<evidence type="ECO:0000256" key="1">
    <source>
        <dbReference type="ARBA" id="ARBA00000971"/>
    </source>
</evidence>
<dbReference type="EC" id="5.2.1.8" evidence="10"/>
<dbReference type="GO" id="GO:0003755">
    <property type="term" value="F:peptidyl-prolyl cis-trans isomerase activity"/>
    <property type="evidence" value="ECO:0007669"/>
    <property type="project" value="UniProtKB-UniRule"/>
</dbReference>
<dbReference type="PANTHER" id="PTHR47861:SF3">
    <property type="entry name" value="FKBP-TYPE PEPTIDYL-PROLYL CIS-TRANS ISOMERASE SLYD"/>
    <property type="match status" value="1"/>
</dbReference>
<evidence type="ECO:0000256" key="8">
    <source>
        <dbReference type="ARBA" id="ARBA00037071"/>
    </source>
</evidence>
<dbReference type="InterPro" id="IPR001179">
    <property type="entry name" value="PPIase_FKBP_dom"/>
</dbReference>
<dbReference type="GO" id="GO:0042026">
    <property type="term" value="P:protein refolding"/>
    <property type="evidence" value="ECO:0007669"/>
    <property type="project" value="UniProtKB-ARBA"/>
</dbReference>
<evidence type="ECO:0000256" key="9">
    <source>
        <dbReference type="PROSITE-ProRule" id="PRU00277"/>
    </source>
</evidence>
<evidence type="ECO:0000313" key="13">
    <source>
        <dbReference type="EMBL" id="BAJ64304.1"/>
    </source>
</evidence>
<dbReference type="RefSeq" id="WP_013560671.1">
    <property type="nucleotide sequence ID" value="NC_014960.1"/>
</dbReference>
<evidence type="ECO:0000256" key="3">
    <source>
        <dbReference type="ARBA" id="ARBA00006577"/>
    </source>
</evidence>
<dbReference type="Pfam" id="PF00254">
    <property type="entry name" value="FKBP_C"/>
    <property type="match status" value="1"/>
</dbReference>
<comment type="subcellular location">
    <subcellularLocation>
        <location evidence="2">Cytoplasm</location>
    </subcellularLocation>
</comment>
<feature type="compositionally biased region" description="Acidic residues" evidence="11">
    <location>
        <begin position="162"/>
        <end position="188"/>
    </location>
</feature>
<dbReference type="HOGENOM" id="CLU_098197_1_0_0"/>
<dbReference type="Proteomes" id="UP000008922">
    <property type="component" value="Chromosome"/>
</dbReference>
<evidence type="ECO:0000256" key="11">
    <source>
        <dbReference type="SAM" id="MobiDB-lite"/>
    </source>
</evidence>
<evidence type="ECO:0000259" key="12">
    <source>
        <dbReference type="PROSITE" id="PS50059"/>
    </source>
</evidence>
<evidence type="ECO:0000256" key="10">
    <source>
        <dbReference type="RuleBase" id="RU003915"/>
    </source>
</evidence>
<dbReference type="OrthoDB" id="280278at2"/>
<gene>
    <name evidence="13" type="ordered locus">ANT_22780</name>
</gene>
<dbReference type="EMBL" id="AP012029">
    <property type="protein sequence ID" value="BAJ64304.1"/>
    <property type="molecule type" value="Genomic_DNA"/>
</dbReference>
<evidence type="ECO:0000256" key="5">
    <source>
        <dbReference type="ARBA" id="ARBA00023110"/>
    </source>
</evidence>
<keyword evidence="4" id="KW-0963">Cytoplasm</keyword>
<comment type="catalytic activity">
    <reaction evidence="1 9 10">
        <text>[protein]-peptidylproline (omega=180) = [protein]-peptidylproline (omega=0)</text>
        <dbReference type="Rhea" id="RHEA:16237"/>
        <dbReference type="Rhea" id="RHEA-COMP:10747"/>
        <dbReference type="Rhea" id="RHEA-COMP:10748"/>
        <dbReference type="ChEBI" id="CHEBI:83833"/>
        <dbReference type="ChEBI" id="CHEBI:83834"/>
        <dbReference type="EC" id="5.2.1.8"/>
    </reaction>
</comment>
<evidence type="ECO:0000256" key="7">
    <source>
        <dbReference type="ARBA" id="ARBA00023235"/>
    </source>
</evidence>
<accession>E8MY73</accession>
<dbReference type="PROSITE" id="PS50059">
    <property type="entry name" value="FKBP_PPIASE"/>
    <property type="match status" value="1"/>
</dbReference>
<keyword evidence="7 9" id="KW-0413">Isomerase</keyword>
<dbReference type="InterPro" id="IPR046357">
    <property type="entry name" value="PPIase_dom_sf"/>
</dbReference>
<sequence>MANTEKPTVVADDVVVTLDYTLTVNGEVLDTTEGSEPIQFLQGHQNIIPGLERELYGMKIGDTRNVLVKAAEGYGEYDPEAVIDVPRSEFPPDIPLRVGVDLTVRNESGELLDARIASVGKDMVQLDFNHPLAGKDLNFEVTVVDLRNAEPEELAHGHVHDEFEEEELEFDFDEDFEDEDEEETGKNN</sequence>
<protein>
    <recommendedName>
        <fullName evidence="10">Peptidyl-prolyl cis-trans isomerase</fullName>
        <ecNumber evidence="10">5.2.1.8</ecNumber>
    </recommendedName>
</protein>
<feature type="region of interest" description="Disordered" evidence="11">
    <location>
        <begin position="160"/>
        <end position="188"/>
    </location>
</feature>
<dbReference type="KEGG" id="atm:ANT_22780"/>
<name>E8MY73_ANATU</name>
<dbReference type="AlphaFoldDB" id="E8MY73"/>
<keyword evidence="5 9" id="KW-0697">Rotamase</keyword>
<dbReference type="Gene3D" id="3.10.50.40">
    <property type="match status" value="1"/>
</dbReference>
<evidence type="ECO:0000313" key="14">
    <source>
        <dbReference type="Proteomes" id="UP000008922"/>
    </source>
</evidence>
<dbReference type="STRING" id="926569.ANT_22780"/>
<evidence type="ECO:0000256" key="6">
    <source>
        <dbReference type="ARBA" id="ARBA00023186"/>
    </source>
</evidence>
<proteinExistence type="inferred from homology"/>
<reference evidence="13 14" key="1">
    <citation type="submission" date="2010-12" db="EMBL/GenBank/DDBJ databases">
        <title>Whole genome sequence of Anaerolinea thermophila UNI-1.</title>
        <authorList>
            <person name="Narita-Yamada S."/>
            <person name="Kishi E."/>
            <person name="Watanabe Y."/>
            <person name="Takasaki K."/>
            <person name="Ankai A."/>
            <person name="Oguchi A."/>
            <person name="Fukui S."/>
            <person name="Takahashi M."/>
            <person name="Yashiro I."/>
            <person name="Hosoyama A."/>
            <person name="Sekiguchi Y."/>
            <person name="Hanada S."/>
            <person name="Fujita N."/>
        </authorList>
    </citation>
    <scope>NUCLEOTIDE SEQUENCE [LARGE SCALE GENOMIC DNA]</scope>
    <source>
        <strain evidence="14">DSM 14523 / JCM 11388 / NBRC 100420 / UNI-1</strain>
    </source>
</reference>
<keyword evidence="14" id="KW-1185">Reference proteome</keyword>
<comment type="similarity">
    <text evidence="3 10">Belongs to the FKBP-type PPIase family.</text>
</comment>
<organism evidence="13 14">
    <name type="scientific">Anaerolinea thermophila (strain DSM 14523 / JCM 11388 / NBRC 100420 / UNI-1)</name>
    <dbReference type="NCBI Taxonomy" id="926569"/>
    <lineage>
        <taxon>Bacteria</taxon>
        <taxon>Bacillati</taxon>
        <taxon>Chloroflexota</taxon>
        <taxon>Anaerolineae</taxon>
        <taxon>Anaerolineales</taxon>
        <taxon>Anaerolineaceae</taxon>
        <taxon>Anaerolinea</taxon>
    </lineage>
</organism>
<feature type="domain" description="PPIase FKBP-type" evidence="12">
    <location>
        <begin position="13"/>
        <end position="106"/>
    </location>
</feature>
<evidence type="ECO:0000256" key="2">
    <source>
        <dbReference type="ARBA" id="ARBA00004496"/>
    </source>
</evidence>
<dbReference type="eggNOG" id="COG1047">
    <property type="taxonomic scope" value="Bacteria"/>
</dbReference>
<dbReference type="SUPFAM" id="SSF54534">
    <property type="entry name" value="FKBP-like"/>
    <property type="match status" value="1"/>
</dbReference>
<dbReference type="PANTHER" id="PTHR47861">
    <property type="entry name" value="FKBP-TYPE PEPTIDYL-PROLYL CIS-TRANS ISOMERASE SLYD"/>
    <property type="match status" value="1"/>
</dbReference>
<dbReference type="InParanoid" id="E8MY73"/>